<dbReference type="SUPFAM" id="SSF51735">
    <property type="entry name" value="NAD(P)-binding Rossmann-fold domains"/>
    <property type="match status" value="1"/>
</dbReference>
<evidence type="ECO:0000259" key="2">
    <source>
        <dbReference type="Pfam" id="PF10728"/>
    </source>
</evidence>
<dbReference type="InterPro" id="IPR036291">
    <property type="entry name" value="NAD(P)-bd_dom_sf"/>
</dbReference>
<dbReference type="InterPro" id="IPR037108">
    <property type="entry name" value="TM1727-like_C_sf"/>
</dbReference>
<protein>
    <recommendedName>
        <fullName evidence="5">DUF2520 domain-containing protein</fullName>
    </recommendedName>
</protein>
<dbReference type="Pfam" id="PF10727">
    <property type="entry name" value="Rossmann-like"/>
    <property type="match status" value="1"/>
</dbReference>
<evidence type="ECO:0000313" key="4">
    <source>
        <dbReference type="Proteomes" id="UP001156706"/>
    </source>
</evidence>
<dbReference type="Pfam" id="PF10728">
    <property type="entry name" value="DUF2520"/>
    <property type="match status" value="1"/>
</dbReference>
<dbReference type="Gene3D" id="1.10.1040.20">
    <property type="entry name" value="ProC-like, C-terminal domain"/>
    <property type="match status" value="1"/>
</dbReference>
<dbReference type="Proteomes" id="UP001156706">
    <property type="component" value="Unassembled WGS sequence"/>
</dbReference>
<evidence type="ECO:0008006" key="5">
    <source>
        <dbReference type="Google" id="ProtNLM"/>
    </source>
</evidence>
<reference evidence="4" key="1">
    <citation type="journal article" date="2019" name="Int. J. Syst. Evol. Microbiol.">
        <title>The Global Catalogue of Microorganisms (GCM) 10K type strain sequencing project: providing services to taxonomists for standard genome sequencing and annotation.</title>
        <authorList>
            <consortium name="The Broad Institute Genomics Platform"/>
            <consortium name="The Broad Institute Genome Sequencing Center for Infectious Disease"/>
            <person name="Wu L."/>
            <person name="Ma J."/>
        </authorList>
    </citation>
    <scope>NUCLEOTIDE SEQUENCE [LARGE SCALE GENOMIC DNA]</scope>
    <source>
        <strain evidence="4">NBRC 110044</strain>
    </source>
</reference>
<organism evidence="3 4">
    <name type="scientific">Chitinimonas prasina</name>
    <dbReference type="NCBI Taxonomy" id="1434937"/>
    <lineage>
        <taxon>Bacteria</taxon>
        <taxon>Pseudomonadati</taxon>
        <taxon>Pseudomonadota</taxon>
        <taxon>Betaproteobacteria</taxon>
        <taxon>Neisseriales</taxon>
        <taxon>Chitinibacteraceae</taxon>
        <taxon>Chitinimonas</taxon>
    </lineage>
</organism>
<keyword evidence="4" id="KW-1185">Reference proteome</keyword>
<dbReference type="InterPro" id="IPR019665">
    <property type="entry name" value="OxRdtase/DH_put_Rossmann_dom"/>
</dbReference>
<proteinExistence type="predicted"/>
<evidence type="ECO:0000259" key="1">
    <source>
        <dbReference type="Pfam" id="PF10727"/>
    </source>
</evidence>
<comment type="caution">
    <text evidence="3">The sequence shown here is derived from an EMBL/GenBank/DDBJ whole genome shotgun (WGS) entry which is preliminary data.</text>
</comment>
<evidence type="ECO:0000313" key="3">
    <source>
        <dbReference type="EMBL" id="GLR11704.1"/>
    </source>
</evidence>
<dbReference type="RefSeq" id="WP_284194846.1">
    <property type="nucleotide sequence ID" value="NZ_BSOG01000001.1"/>
</dbReference>
<accession>A0ABQ5YCT7</accession>
<dbReference type="InterPro" id="IPR018931">
    <property type="entry name" value="DUF2520"/>
</dbReference>
<dbReference type="EMBL" id="BSOG01000001">
    <property type="protein sequence ID" value="GLR11704.1"/>
    <property type="molecule type" value="Genomic_DNA"/>
</dbReference>
<dbReference type="Gene3D" id="3.40.50.720">
    <property type="entry name" value="NAD(P)-binding Rossmann-like Domain"/>
    <property type="match status" value="1"/>
</dbReference>
<dbReference type="SUPFAM" id="SSF48179">
    <property type="entry name" value="6-phosphogluconate dehydrogenase C-terminal domain-like"/>
    <property type="match status" value="1"/>
</dbReference>
<dbReference type="InterPro" id="IPR008927">
    <property type="entry name" value="6-PGluconate_DH-like_C_sf"/>
</dbReference>
<feature type="domain" description="Putative oxidoreductase/dehydrogenase Rossmann-like" evidence="1">
    <location>
        <begin position="8"/>
        <end position="120"/>
    </location>
</feature>
<dbReference type="PANTHER" id="PTHR40459:SF1">
    <property type="entry name" value="CONSERVED HYPOTHETICAL ALANINE AND LEUCINE RICH PROTEIN"/>
    <property type="match status" value="1"/>
</dbReference>
<sequence length="288" mass="29573">MAPATLNLIGPGRLGRSLTRLWHDAGVVTLQGVAGRRPAMVDEAIAFIGAGQAMALSDLPAAAFTLLATPDDALPGLVAQLLQAGILAADSVVLHASGAVGSEVLAPLRSAGVWVASVHPLKSFAQPAQAIQDFAGTWCGCEGDAIALTRLAPLFDVLGAHRLDITAQHKTLYHAGAVLACNDLVALMEAALRCMAAAGVPREQAWPALRPLVQGTLANLDRLGTHAALTGPIARGDTHTVARQLAATQALDPAVAQAYRSLGQLALQLAQLDAGQHQALAALLEAQP</sequence>
<gene>
    <name evidence="3" type="ORF">GCM10007907_04940</name>
</gene>
<feature type="domain" description="DUF2520" evidence="2">
    <location>
        <begin position="138"/>
        <end position="264"/>
    </location>
</feature>
<name>A0ABQ5YCT7_9NEIS</name>
<dbReference type="PANTHER" id="PTHR40459">
    <property type="entry name" value="CONSERVED HYPOTHETICAL ALANINE AND LEUCINE RICH PROTEIN"/>
    <property type="match status" value="1"/>
</dbReference>